<dbReference type="SUPFAM" id="SSF54292">
    <property type="entry name" value="2Fe-2S ferredoxin-like"/>
    <property type="match status" value="1"/>
</dbReference>
<evidence type="ECO:0000259" key="1">
    <source>
        <dbReference type="PROSITE" id="PS51085"/>
    </source>
</evidence>
<gene>
    <name evidence="3" type="primary">ycbX</name>
    <name evidence="3" type="ORF">VHP8226_03784</name>
</gene>
<dbReference type="InterPro" id="IPR006058">
    <property type="entry name" value="2Fe2S_fd_BS"/>
</dbReference>
<dbReference type="Pfam" id="PF03476">
    <property type="entry name" value="MOSC_N"/>
    <property type="match status" value="1"/>
</dbReference>
<dbReference type="PANTHER" id="PTHR14237">
    <property type="entry name" value="MOLYBDOPTERIN COFACTOR SULFURASE MOSC"/>
    <property type="match status" value="1"/>
</dbReference>
<comment type="caution">
    <text evidence="3">The sequence shown here is derived from an EMBL/GenBank/DDBJ whole genome shotgun (WGS) entry which is preliminary data.</text>
</comment>
<dbReference type="InterPro" id="IPR036010">
    <property type="entry name" value="2Fe-2S_ferredoxin-like_sf"/>
</dbReference>
<dbReference type="InterPro" id="IPR005303">
    <property type="entry name" value="MOCOS_middle"/>
</dbReference>
<dbReference type="InterPro" id="IPR005302">
    <property type="entry name" value="MoCF_Sase_C"/>
</dbReference>
<dbReference type="EMBL" id="CAKLCM010000003">
    <property type="protein sequence ID" value="CAH0530056.1"/>
    <property type="molecule type" value="Genomic_DNA"/>
</dbReference>
<evidence type="ECO:0008006" key="5">
    <source>
        <dbReference type="Google" id="ProtNLM"/>
    </source>
</evidence>
<dbReference type="CDD" id="cd00207">
    <property type="entry name" value="fer2"/>
    <property type="match status" value="1"/>
</dbReference>
<accession>A0ABM8ZNA2</accession>
<evidence type="ECO:0000259" key="2">
    <source>
        <dbReference type="PROSITE" id="PS51340"/>
    </source>
</evidence>
<dbReference type="Pfam" id="PF03473">
    <property type="entry name" value="MOSC"/>
    <property type="match status" value="1"/>
</dbReference>
<reference evidence="3" key="1">
    <citation type="submission" date="2021-12" db="EMBL/GenBank/DDBJ databases">
        <authorList>
            <person name="Rodrigo-Torres L."/>
            <person name="Arahal R. D."/>
            <person name="Lucena T."/>
        </authorList>
    </citation>
    <scope>NUCLEOTIDE SEQUENCE</scope>
    <source>
        <strain evidence="3">CECT 8226</strain>
    </source>
</reference>
<organism evidence="3 4">
    <name type="scientific">Vibrio hippocampi</name>
    <dbReference type="NCBI Taxonomy" id="654686"/>
    <lineage>
        <taxon>Bacteria</taxon>
        <taxon>Pseudomonadati</taxon>
        <taxon>Pseudomonadota</taxon>
        <taxon>Gammaproteobacteria</taxon>
        <taxon>Vibrionales</taxon>
        <taxon>Vibrionaceae</taxon>
        <taxon>Vibrio</taxon>
    </lineage>
</organism>
<dbReference type="PROSITE" id="PS51085">
    <property type="entry name" value="2FE2S_FER_2"/>
    <property type="match status" value="1"/>
</dbReference>
<dbReference type="InterPro" id="IPR011037">
    <property type="entry name" value="Pyrv_Knase-like_insert_dom_sf"/>
</dbReference>
<dbReference type="PROSITE" id="PS00197">
    <property type="entry name" value="2FE2S_FER_1"/>
    <property type="match status" value="1"/>
</dbReference>
<dbReference type="Pfam" id="PF00111">
    <property type="entry name" value="Fer2"/>
    <property type="match status" value="1"/>
</dbReference>
<keyword evidence="4" id="KW-1185">Reference proteome</keyword>
<dbReference type="SUPFAM" id="SSF141673">
    <property type="entry name" value="MOSC N-terminal domain-like"/>
    <property type="match status" value="1"/>
</dbReference>
<dbReference type="PANTHER" id="PTHR14237:SF19">
    <property type="entry name" value="MITOCHONDRIAL AMIDOXIME REDUCING COMPONENT 1"/>
    <property type="match status" value="1"/>
</dbReference>
<protein>
    <recommendedName>
        <fullName evidence="5">(2Fe-2S)-binding protein</fullName>
    </recommendedName>
</protein>
<dbReference type="InterPro" id="IPR001041">
    <property type="entry name" value="2Fe-2S_ferredoxin-type"/>
</dbReference>
<dbReference type="PROSITE" id="PS51340">
    <property type="entry name" value="MOSC"/>
    <property type="match status" value="1"/>
</dbReference>
<dbReference type="Proteomes" id="UP000838160">
    <property type="component" value="Unassembled WGS sequence"/>
</dbReference>
<evidence type="ECO:0000313" key="4">
    <source>
        <dbReference type="Proteomes" id="UP000838160"/>
    </source>
</evidence>
<feature type="domain" description="MOSC" evidence="2">
    <location>
        <begin position="121"/>
        <end position="265"/>
    </location>
</feature>
<sequence>MEQVSVLSQITVYPVKSVAGIDMSTSWVELQGLSFDRRFMLALPDGKMVTARQYPQMVKITASLQADGIIFSYPDKSPLMLKYRDLQQQQAQATVWNDSFTAYTTTEQANLWFSEIIQQPVSLLYSGEQSNRVREKLGHNVSFADGYPMLLISQGSLNELNRRSSDNHSMKQFRPNLVVNSDEPFVEDTWKRIKIGEVEFEVVKPCERCILTTVDTTTAKFRTNKEPLATLSRFRANPQGAVFFGQNLVAKNEGVIKLDDVVEVLEYQQPHRYPDQGISKDLSNQSESGQSQIKSVVITANGVAVAGDNQSNLLEQLESAGLSIPYKCRSGMCGTCSVILESGSVDQDEVPAATRARQKGLDSRTIFACCAVPNQDIEIRY</sequence>
<proteinExistence type="predicted"/>
<evidence type="ECO:0000313" key="3">
    <source>
        <dbReference type="EMBL" id="CAH0530056.1"/>
    </source>
</evidence>
<dbReference type="InterPro" id="IPR012675">
    <property type="entry name" value="Beta-grasp_dom_sf"/>
</dbReference>
<dbReference type="SUPFAM" id="SSF50800">
    <property type="entry name" value="PK beta-barrel domain-like"/>
    <property type="match status" value="1"/>
</dbReference>
<dbReference type="Gene3D" id="3.10.20.30">
    <property type="match status" value="1"/>
</dbReference>
<name>A0ABM8ZNA2_9VIBR</name>
<feature type="domain" description="2Fe-2S ferredoxin-type" evidence="1">
    <location>
        <begin position="294"/>
        <end position="381"/>
    </location>
</feature>